<accession>A0AA86S8N7</accession>
<reference evidence="1" key="1">
    <citation type="submission" date="2023-10" db="EMBL/GenBank/DDBJ databases">
        <authorList>
            <person name="Domelevo Entfellner J.-B."/>
        </authorList>
    </citation>
    <scope>NUCLEOTIDE SEQUENCE</scope>
</reference>
<dbReference type="Gramene" id="rna-AYBTSS11_LOCUS12800">
    <property type="protein sequence ID" value="CAJ1947698.1"/>
    <property type="gene ID" value="gene-AYBTSS11_LOCUS12800"/>
</dbReference>
<dbReference type="AlphaFoldDB" id="A0AA86S8N7"/>
<proteinExistence type="predicted"/>
<organism evidence="1 2">
    <name type="scientific">Sphenostylis stenocarpa</name>
    <dbReference type="NCBI Taxonomy" id="92480"/>
    <lineage>
        <taxon>Eukaryota</taxon>
        <taxon>Viridiplantae</taxon>
        <taxon>Streptophyta</taxon>
        <taxon>Embryophyta</taxon>
        <taxon>Tracheophyta</taxon>
        <taxon>Spermatophyta</taxon>
        <taxon>Magnoliopsida</taxon>
        <taxon>eudicotyledons</taxon>
        <taxon>Gunneridae</taxon>
        <taxon>Pentapetalae</taxon>
        <taxon>rosids</taxon>
        <taxon>fabids</taxon>
        <taxon>Fabales</taxon>
        <taxon>Fabaceae</taxon>
        <taxon>Papilionoideae</taxon>
        <taxon>50 kb inversion clade</taxon>
        <taxon>NPAAA clade</taxon>
        <taxon>indigoferoid/millettioid clade</taxon>
        <taxon>Phaseoleae</taxon>
        <taxon>Sphenostylis</taxon>
    </lineage>
</organism>
<protein>
    <submittedName>
        <fullName evidence="1">Uncharacterized protein</fullName>
    </submittedName>
</protein>
<evidence type="ECO:0000313" key="2">
    <source>
        <dbReference type="Proteomes" id="UP001189624"/>
    </source>
</evidence>
<dbReference type="EMBL" id="OY731401">
    <property type="protein sequence ID" value="CAJ1947698.1"/>
    <property type="molecule type" value="Genomic_DNA"/>
</dbReference>
<gene>
    <name evidence="1" type="ORF">AYBTSS11_LOCUS12800</name>
</gene>
<dbReference type="Proteomes" id="UP001189624">
    <property type="component" value="Chromosome 4"/>
</dbReference>
<name>A0AA86S8N7_9FABA</name>
<feature type="non-terminal residue" evidence="1">
    <location>
        <position position="1"/>
    </location>
</feature>
<keyword evidence="2" id="KW-1185">Reference proteome</keyword>
<sequence length="61" mass="6926">VLVCALKMTNNDNVGTMIKLDSSNYSMEISNERLLFCKDLYDSIEEKVIKPEDNLKEIGIS</sequence>
<evidence type="ECO:0000313" key="1">
    <source>
        <dbReference type="EMBL" id="CAJ1947698.1"/>
    </source>
</evidence>